<dbReference type="Proteomes" id="UP000268093">
    <property type="component" value="Unassembled WGS sequence"/>
</dbReference>
<proteinExistence type="predicted"/>
<dbReference type="SMART" id="SM00151">
    <property type="entry name" value="SWIB"/>
    <property type="match status" value="1"/>
</dbReference>
<dbReference type="EMBL" id="RBNI01007348">
    <property type="protein sequence ID" value="RUP45410.1"/>
    <property type="molecule type" value="Genomic_DNA"/>
</dbReference>
<dbReference type="Gene3D" id="1.10.245.10">
    <property type="entry name" value="SWIB/MDM2 domain"/>
    <property type="match status" value="1"/>
</dbReference>
<feature type="compositionally biased region" description="Polar residues" evidence="5">
    <location>
        <begin position="163"/>
        <end position="174"/>
    </location>
</feature>
<feature type="compositionally biased region" description="Acidic residues" evidence="5">
    <location>
        <begin position="69"/>
        <end position="91"/>
    </location>
</feature>
<dbReference type="PANTHER" id="PTHR13844">
    <property type="entry name" value="SWI/SNF-RELATED MATRIX-ASSOCIATED ACTIN-DEPENDENT REGULATOR OF CHROMATIN SUBFAMILY D"/>
    <property type="match status" value="1"/>
</dbReference>
<keyword evidence="2" id="KW-0805">Transcription regulation</keyword>
<keyword evidence="9" id="KW-1185">Reference proteome</keyword>
<evidence type="ECO:0000313" key="8">
    <source>
        <dbReference type="EMBL" id="RUP45410.1"/>
    </source>
</evidence>
<evidence type="ECO:0000256" key="2">
    <source>
        <dbReference type="ARBA" id="ARBA00023015"/>
    </source>
</evidence>
<gene>
    <name evidence="8" type="ORF">BC936DRAFT_148220</name>
</gene>
<evidence type="ECO:0000256" key="3">
    <source>
        <dbReference type="ARBA" id="ARBA00023163"/>
    </source>
</evidence>
<accession>A0A433D3J0</accession>
<dbReference type="InterPro" id="IPR036885">
    <property type="entry name" value="SWIB_MDM2_dom_sf"/>
</dbReference>
<feature type="compositionally biased region" description="Low complexity" evidence="5">
    <location>
        <begin position="186"/>
        <end position="197"/>
    </location>
</feature>
<dbReference type="Pfam" id="PF02201">
    <property type="entry name" value="SWIB"/>
    <property type="match status" value="1"/>
</dbReference>
<dbReference type="PROSITE" id="PS51925">
    <property type="entry name" value="SWIB_MDM2"/>
    <property type="match status" value="1"/>
</dbReference>
<dbReference type="InterPro" id="IPR014876">
    <property type="entry name" value="DEK_C"/>
</dbReference>
<keyword evidence="4" id="KW-0539">Nucleus</keyword>
<feature type="region of interest" description="Disordered" evidence="5">
    <location>
        <begin position="62"/>
        <end position="99"/>
    </location>
</feature>
<keyword evidence="3" id="KW-0804">Transcription</keyword>
<dbReference type="PROSITE" id="PS51998">
    <property type="entry name" value="DEK_C"/>
    <property type="match status" value="1"/>
</dbReference>
<dbReference type="GO" id="GO:0001181">
    <property type="term" value="F:RNA polymerase I general transcription initiation factor activity"/>
    <property type="evidence" value="ECO:0007669"/>
    <property type="project" value="UniProtKB-ARBA"/>
</dbReference>
<comment type="subcellular location">
    <subcellularLocation>
        <location evidence="1">Nucleus</location>
    </subcellularLocation>
</comment>
<evidence type="ECO:0000313" key="9">
    <source>
        <dbReference type="Proteomes" id="UP000268093"/>
    </source>
</evidence>
<dbReference type="OrthoDB" id="10251073at2759"/>
<dbReference type="CDD" id="cd10567">
    <property type="entry name" value="SWIB-MDM2_like"/>
    <property type="match status" value="1"/>
</dbReference>
<evidence type="ECO:0000259" key="6">
    <source>
        <dbReference type="PROSITE" id="PS51925"/>
    </source>
</evidence>
<feature type="region of interest" description="Disordered" evidence="5">
    <location>
        <begin position="132"/>
        <end position="206"/>
    </location>
</feature>
<dbReference type="Pfam" id="PF08766">
    <property type="entry name" value="DEK_C"/>
    <property type="match status" value="1"/>
</dbReference>
<evidence type="ECO:0000256" key="4">
    <source>
        <dbReference type="ARBA" id="ARBA00023242"/>
    </source>
</evidence>
<dbReference type="FunFam" id="1.10.245.10:FF:000004">
    <property type="entry name" value="Upstream activation factor subunit"/>
    <property type="match status" value="1"/>
</dbReference>
<protein>
    <submittedName>
        <fullName evidence="8">Uncharacterized protein</fullName>
    </submittedName>
</protein>
<dbReference type="InterPro" id="IPR019835">
    <property type="entry name" value="SWIB_domain"/>
</dbReference>
<feature type="domain" description="DM2" evidence="6">
    <location>
        <begin position="256"/>
        <end position="333"/>
    </location>
</feature>
<organism evidence="8 9">
    <name type="scientific">Jimgerdemannia flammicorona</name>
    <dbReference type="NCBI Taxonomy" id="994334"/>
    <lineage>
        <taxon>Eukaryota</taxon>
        <taxon>Fungi</taxon>
        <taxon>Fungi incertae sedis</taxon>
        <taxon>Mucoromycota</taxon>
        <taxon>Mucoromycotina</taxon>
        <taxon>Endogonomycetes</taxon>
        <taxon>Endogonales</taxon>
        <taxon>Endogonaceae</taxon>
        <taxon>Jimgerdemannia</taxon>
    </lineage>
</organism>
<evidence type="ECO:0000259" key="7">
    <source>
        <dbReference type="PROSITE" id="PS51998"/>
    </source>
</evidence>
<reference evidence="8 9" key="1">
    <citation type="journal article" date="2018" name="New Phytol.">
        <title>Phylogenomics of Endogonaceae and evolution of mycorrhizas within Mucoromycota.</title>
        <authorList>
            <person name="Chang Y."/>
            <person name="Desiro A."/>
            <person name="Na H."/>
            <person name="Sandor L."/>
            <person name="Lipzen A."/>
            <person name="Clum A."/>
            <person name="Barry K."/>
            <person name="Grigoriev I.V."/>
            <person name="Martin F.M."/>
            <person name="Stajich J.E."/>
            <person name="Smith M.E."/>
            <person name="Bonito G."/>
            <person name="Spatafora J.W."/>
        </authorList>
    </citation>
    <scope>NUCLEOTIDE SEQUENCE [LARGE SCALE GENOMIC DNA]</scope>
    <source>
        <strain evidence="8 9">GMNB39</strain>
    </source>
</reference>
<dbReference type="AlphaFoldDB" id="A0A433D3J0"/>
<comment type="caution">
    <text evidence="8">The sequence shown here is derived from an EMBL/GenBank/DDBJ whole genome shotgun (WGS) entry which is preliminary data.</text>
</comment>
<dbReference type="SUPFAM" id="SSF109715">
    <property type="entry name" value="DEK C-terminal domain"/>
    <property type="match status" value="1"/>
</dbReference>
<evidence type="ECO:0000256" key="5">
    <source>
        <dbReference type="SAM" id="MobiDB-lite"/>
    </source>
</evidence>
<feature type="domain" description="DEK-C" evidence="7">
    <location>
        <begin position="1"/>
        <end position="55"/>
    </location>
</feature>
<dbReference type="SUPFAM" id="SSF47592">
    <property type="entry name" value="SWIB/MDM2 domain"/>
    <property type="match status" value="1"/>
</dbReference>
<evidence type="ECO:0000256" key="1">
    <source>
        <dbReference type="ARBA" id="ARBA00004123"/>
    </source>
</evidence>
<feature type="compositionally biased region" description="Low complexity" evidence="5">
    <location>
        <begin position="144"/>
        <end position="154"/>
    </location>
</feature>
<sequence length="339" mass="37673">MDVNQYKLRIQEILRASDPSIVSAKKIRQQLETEYKISLQPVKKELDALVMDMFYGLEEELNQNKDVDDPYDNDLDGDNDNDLDGDNDDNGPENVPGRDLMSFDMAVAETTVPAAQTSGSTQHFQLALPPTTFAPQALHPPARPSASAPASSTPKRPKKSKDTISGSDSDLSSTEDSRPRAKKARTGTAASKATGSKTKGKKARADLDAEMARKLHSEVNGLRTTRGEARGGEIVFKKKKKAGDETETEKPKKVTGFNKPLMLSPALAEILGESELSRPEVVKRMWAYIKENNLQDPEDRRWVICDEKLTELFGKDRVNSFAMNKDLTQHLWKKEEVVT</sequence>
<dbReference type="GO" id="GO:0000500">
    <property type="term" value="C:RNA polymerase I upstream activating factor complex"/>
    <property type="evidence" value="ECO:0007669"/>
    <property type="project" value="UniProtKB-ARBA"/>
</dbReference>
<name>A0A433D3J0_9FUNG</name>
<dbReference type="InterPro" id="IPR003121">
    <property type="entry name" value="SWIB_MDM2_domain"/>
</dbReference>